<gene>
    <name evidence="2" type="ORF">Anapl_11653</name>
</gene>
<feature type="compositionally biased region" description="Polar residues" evidence="1">
    <location>
        <begin position="197"/>
        <end position="212"/>
    </location>
</feature>
<dbReference type="Proteomes" id="UP000296049">
    <property type="component" value="Unassembled WGS sequence"/>
</dbReference>
<evidence type="ECO:0000256" key="1">
    <source>
        <dbReference type="SAM" id="MobiDB-lite"/>
    </source>
</evidence>
<feature type="region of interest" description="Disordered" evidence="1">
    <location>
        <begin position="194"/>
        <end position="232"/>
    </location>
</feature>
<organism evidence="2 3">
    <name type="scientific">Anas platyrhynchos</name>
    <name type="common">Mallard</name>
    <name type="synonym">Anas boschas</name>
    <dbReference type="NCBI Taxonomy" id="8839"/>
    <lineage>
        <taxon>Eukaryota</taxon>
        <taxon>Metazoa</taxon>
        <taxon>Chordata</taxon>
        <taxon>Craniata</taxon>
        <taxon>Vertebrata</taxon>
        <taxon>Euteleostomi</taxon>
        <taxon>Archelosauria</taxon>
        <taxon>Archosauria</taxon>
        <taxon>Dinosauria</taxon>
        <taxon>Saurischia</taxon>
        <taxon>Theropoda</taxon>
        <taxon>Coelurosauria</taxon>
        <taxon>Aves</taxon>
        <taxon>Neognathae</taxon>
        <taxon>Galloanserae</taxon>
        <taxon>Anseriformes</taxon>
        <taxon>Anatidae</taxon>
        <taxon>Anatinae</taxon>
        <taxon>Anas</taxon>
    </lineage>
</organism>
<keyword evidence="3" id="KW-1185">Reference proteome</keyword>
<sequence>MIPKKFLASTDSAHANMNLVLQTIIHLPTTCIINRKKDKAEARELGTSNSVRLQPGRRAEAPVSCRLLTWNTFVLLASPMPAATRQSRTGCFPSSDPQHPKNRAVLELDQCPVGIKTKTRASPGGIWFMPAEMKPVYPLLRKLTVGGHRASSQIRVFLSDMIALDFIKLPAEDRCQNQEQRDLQHEINCYRPGLQPPRTSYAPNAQLTSEPLSRQRRKGKGITQQRTHMHGY</sequence>
<accession>R0JJV0</accession>
<dbReference type="AlphaFoldDB" id="R0JJV0"/>
<reference evidence="3" key="1">
    <citation type="journal article" date="2013" name="Nat. Genet.">
        <title>The duck genome and transcriptome provide insight into an avian influenza virus reservoir species.</title>
        <authorList>
            <person name="Huang Y."/>
            <person name="Li Y."/>
            <person name="Burt D.W."/>
            <person name="Chen H."/>
            <person name="Zhang Y."/>
            <person name="Qian W."/>
            <person name="Kim H."/>
            <person name="Gan S."/>
            <person name="Zhao Y."/>
            <person name="Li J."/>
            <person name="Yi K."/>
            <person name="Feng H."/>
            <person name="Zhu P."/>
            <person name="Li B."/>
            <person name="Liu Q."/>
            <person name="Fairley S."/>
            <person name="Magor K.E."/>
            <person name="Du Z."/>
            <person name="Hu X."/>
            <person name="Goodman L."/>
            <person name="Tafer H."/>
            <person name="Vignal A."/>
            <person name="Lee T."/>
            <person name="Kim K.W."/>
            <person name="Sheng Z."/>
            <person name="An Y."/>
            <person name="Searle S."/>
            <person name="Herrero J."/>
            <person name="Groenen M.A."/>
            <person name="Crooijmans R.P."/>
            <person name="Faraut T."/>
            <person name="Cai Q."/>
            <person name="Webster R.G."/>
            <person name="Aldridge J.R."/>
            <person name="Warren W.C."/>
            <person name="Bartschat S."/>
            <person name="Kehr S."/>
            <person name="Marz M."/>
            <person name="Stadler P.F."/>
            <person name="Smith J."/>
            <person name="Kraus R.H."/>
            <person name="Zhao Y."/>
            <person name="Ren L."/>
            <person name="Fei J."/>
            <person name="Morisson M."/>
            <person name="Kaiser P."/>
            <person name="Griffin D.K."/>
            <person name="Rao M."/>
            <person name="Pitel F."/>
            <person name="Wang J."/>
            <person name="Li N."/>
        </authorList>
    </citation>
    <scope>NUCLEOTIDE SEQUENCE [LARGE SCALE GENOMIC DNA]</scope>
</reference>
<evidence type="ECO:0000313" key="3">
    <source>
        <dbReference type="Proteomes" id="UP000296049"/>
    </source>
</evidence>
<name>R0JJV0_ANAPL</name>
<dbReference type="EMBL" id="KB743651">
    <property type="protein sequence ID" value="EOA97555.1"/>
    <property type="molecule type" value="Genomic_DNA"/>
</dbReference>
<proteinExistence type="predicted"/>
<protein>
    <submittedName>
        <fullName evidence="2">Uncharacterized protein</fullName>
    </submittedName>
</protein>
<evidence type="ECO:0000313" key="2">
    <source>
        <dbReference type="EMBL" id="EOA97555.1"/>
    </source>
</evidence>